<feature type="compositionally biased region" description="Basic and acidic residues" evidence="1">
    <location>
        <begin position="101"/>
        <end position="113"/>
    </location>
</feature>
<feature type="compositionally biased region" description="Basic and acidic residues" evidence="1">
    <location>
        <begin position="73"/>
        <end position="89"/>
    </location>
</feature>
<dbReference type="Pfam" id="PF09429">
    <property type="entry name" value="Wbp11"/>
    <property type="match status" value="1"/>
</dbReference>
<feature type="compositionally biased region" description="Acidic residues" evidence="1">
    <location>
        <begin position="132"/>
        <end position="150"/>
    </location>
</feature>
<evidence type="ECO:0000256" key="1">
    <source>
        <dbReference type="SAM" id="MobiDB-lite"/>
    </source>
</evidence>
<dbReference type="EMBL" id="QEAQ01000084">
    <property type="protein sequence ID" value="TPX56135.1"/>
    <property type="molecule type" value="Genomic_DNA"/>
</dbReference>
<proteinExistence type="predicted"/>
<dbReference type="GO" id="GO:0006396">
    <property type="term" value="P:RNA processing"/>
    <property type="evidence" value="ECO:0007669"/>
    <property type="project" value="InterPro"/>
</dbReference>
<name>A0A507DYB3_9FUNG</name>
<feature type="compositionally biased region" description="Basic and acidic residues" evidence="1">
    <location>
        <begin position="151"/>
        <end position="161"/>
    </location>
</feature>
<comment type="caution">
    <text evidence="3">The sequence shown here is derived from an EMBL/GenBank/DDBJ whole genome shotgun (WGS) entry which is preliminary data.</text>
</comment>
<organism evidence="3 4">
    <name type="scientific">Powellomyces hirtus</name>
    <dbReference type="NCBI Taxonomy" id="109895"/>
    <lineage>
        <taxon>Eukaryota</taxon>
        <taxon>Fungi</taxon>
        <taxon>Fungi incertae sedis</taxon>
        <taxon>Chytridiomycota</taxon>
        <taxon>Chytridiomycota incertae sedis</taxon>
        <taxon>Chytridiomycetes</taxon>
        <taxon>Spizellomycetales</taxon>
        <taxon>Powellomycetaceae</taxon>
        <taxon>Powellomyces</taxon>
    </lineage>
</organism>
<feature type="compositionally biased region" description="Pro residues" evidence="1">
    <location>
        <begin position="300"/>
        <end position="316"/>
    </location>
</feature>
<protein>
    <recommendedName>
        <fullName evidence="2">Wbp11/ELF5/Saf1 N-terminal domain-containing protein</fullName>
    </recommendedName>
</protein>
<feature type="compositionally biased region" description="Acidic residues" evidence="1">
    <location>
        <begin position="436"/>
        <end position="449"/>
    </location>
</feature>
<feature type="region of interest" description="Disordered" evidence="1">
    <location>
        <begin position="206"/>
        <end position="366"/>
    </location>
</feature>
<feature type="region of interest" description="Disordered" evidence="1">
    <location>
        <begin position="65"/>
        <end position="189"/>
    </location>
</feature>
<dbReference type="STRING" id="109895.A0A507DYB3"/>
<evidence type="ECO:0000259" key="2">
    <source>
        <dbReference type="Pfam" id="PF09429"/>
    </source>
</evidence>
<reference evidence="3 4" key="1">
    <citation type="journal article" date="2019" name="Sci. Rep.">
        <title>Comparative genomics of chytrid fungi reveal insights into the obligate biotrophic and pathogenic lifestyle of Synchytrium endobioticum.</title>
        <authorList>
            <person name="van de Vossenberg B.T.L.H."/>
            <person name="Warris S."/>
            <person name="Nguyen H.D.T."/>
            <person name="van Gent-Pelzer M.P.E."/>
            <person name="Joly D.L."/>
            <person name="van de Geest H.C."/>
            <person name="Bonants P.J.M."/>
            <person name="Smith D.S."/>
            <person name="Levesque C.A."/>
            <person name="van der Lee T.A.J."/>
        </authorList>
    </citation>
    <scope>NUCLEOTIDE SEQUENCE [LARGE SCALE GENOMIC DNA]</scope>
    <source>
        <strain evidence="3 4">CBS 809.83</strain>
    </source>
</reference>
<evidence type="ECO:0000313" key="4">
    <source>
        <dbReference type="Proteomes" id="UP000318582"/>
    </source>
</evidence>
<dbReference type="AlphaFoldDB" id="A0A507DYB3"/>
<feature type="region of interest" description="Disordered" evidence="1">
    <location>
        <begin position="393"/>
        <end position="488"/>
    </location>
</feature>
<keyword evidence="4" id="KW-1185">Reference proteome</keyword>
<feature type="region of interest" description="Disordered" evidence="1">
    <location>
        <begin position="1"/>
        <end position="43"/>
    </location>
</feature>
<feature type="compositionally biased region" description="Polar residues" evidence="1">
    <location>
        <begin position="212"/>
        <end position="221"/>
    </location>
</feature>
<dbReference type="InterPro" id="IPR019007">
    <property type="entry name" value="Wbp11/ELF5/Saf1_N"/>
</dbReference>
<feature type="compositionally biased region" description="Basic residues" evidence="1">
    <location>
        <begin position="393"/>
        <end position="405"/>
    </location>
</feature>
<evidence type="ECO:0000313" key="3">
    <source>
        <dbReference type="EMBL" id="TPX56135.1"/>
    </source>
</evidence>
<gene>
    <name evidence="3" type="ORF">PhCBS80983_g04756</name>
</gene>
<feature type="domain" description="Wbp11/ELF5/Saf1 N-terminal" evidence="2">
    <location>
        <begin position="10"/>
        <end position="83"/>
    </location>
</feature>
<sequence>MGRKSGTKSGRTINPADAHRKLQRKRELKKNKEEKKKVQTLAAAHRDTKKIFAELRSYQQLETLDQVQRQKKQRAEEKLKKINESRKELGLGPVDPNAPEPKSKVKEEVEMKWYHPTFNPHGPKKPARIEESSDDSDESDSDSESESDSDGNDHEPIESHPIDSSQPEPMLQFVDLSHISLPPGPGLNSEAQIYLTLELPEIRNKADYMPSADSTASATPNPTLPAVPPLQAQAQPPSMMGPPQYPVGGGPPPFRAFPPGPPLGMPPPGYRPPYMPYGLPPGPPPGPPPHRGTGPHHPRPFPPGPPPPFWRPPAPPHHMYMGGHPPPHMGQYPLSHPPQYNYPPLQMPHPTSEYPQHQPPTPSLAPAAPVVISAAPVVRDLQAESVKLVPAALRRKKQQHHHHHPSGPPKSASRMAAKPTPARVGHLKPVVNAAPDYDDDDNENEDDAEQSAYTTPLLQHQKALPKPPPAIPRAAAKPTVGASATKSANDEYDEFMNSMKDLL</sequence>
<accession>A0A507DYB3</accession>
<dbReference type="Proteomes" id="UP000318582">
    <property type="component" value="Unassembled WGS sequence"/>
</dbReference>
<feature type="compositionally biased region" description="Pro residues" evidence="1">
    <location>
        <begin position="239"/>
        <end position="290"/>
    </location>
</feature>